<evidence type="ECO:0000259" key="1">
    <source>
        <dbReference type="PROSITE" id="PS50042"/>
    </source>
</evidence>
<protein>
    <submittedName>
        <fullName evidence="2">Cyclic nucleotide-binding domain-containing protein</fullName>
    </submittedName>
</protein>
<feature type="domain" description="Cyclic nucleotide-binding" evidence="1">
    <location>
        <begin position="22"/>
        <end position="90"/>
    </location>
</feature>
<evidence type="ECO:0000313" key="3">
    <source>
        <dbReference type="Proteomes" id="UP001165986"/>
    </source>
</evidence>
<dbReference type="CDD" id="cd00038">
    <property type="entry name" value="CAP_ED"/>
    <property type="match status" value="1"/>
</dbReference>
<sequence length="90" mass="10041">MSRDFTSFKCDRRTTKTILGVANQFYLILEGEAEISVSDRPLSKLKPGESFGNAQLIDGQNYPFTVRAAANTDVEVMTADRESFCKLLCI</sequence>
<gene>
    <name evidence="2" type="ORF">FNW02_01985</name>
</gene>
<comment type="caution">
    <text evidence="2">The sequence shown here is derived from an EMBL/GenBank/DDBJ whole genome shotgun (WGS) entry which is preliminary data.</text>
</comment>
<keyword evidence="3" id="KW-1185">Reference proteome</keyword>
<dbReference type="EMBL" id="VJXY01000001">
    <property type="protein sequence ID" value="MBD6614665.1"/>
    <property type="molecule type" value="Genomic_DNA"/>
</dbReference>
<dbReference type="Pfam" id="PF00027">
    <property type="entry name" value="cNMP_binding"/>
    <property type="match status" value="1"/>
</dbReference>
<dbReference type="PROSITE" id="PS50042">
    <property type="entry name" value="CNMP_BINDING_3"/>
    <property type="match status" value="1"/>
</dbReference>
<organism evidence="2 3">
    <name type="scientific">Komarekiella delphini-convector SJRDD-AB1</name>
    <dbReference type="NCBI Taxonomy" id="2593771"/>
    <lineage>
        <taxon>Bacteria</taxon>
        <taxon>Bacillati</taxon>
        <taxon>Cyanobacteriota</taxon>
        <taxon>Cyanophyceae</taxon>
        <taxon>Nostocales</taxon>
        <taxon>Nostocaceae</taxon>
        <taxon>Komarekiella</taxon>
        <taxon>Komarekiella delphini-convector</taxon>
    </lineage>
</organism>
<accession>A0AA40STG0</accession>
<dbReference type="InterPro" id="IPR018490">
    <property type="entry name" value="cNMP-bd_dom_sf"/>
</dbReference>
<name>A0AA40STG0_9NOST</name>
<dbReference type="InterPro" id="IPR014710">
    <property type="entry name" value="RmlC-like_jellyroll"/>
</dbReference>
<dbReference type="Gene3D" id="2.60.120.10">
    <property type="entry name" value="Jelly Rolls"/>
    <property type="match status" value="1"/>
</dbReference>
<dbReference type="Proteomes" id="UP001165986">
    <property type="component" value="Unassembled WGS sequence"/>
</dbReference>
<proteinExistence type="predicted"/>
<dbReference type="InterPro" id="IPR000595">
    <property type="entry name" value="cNMP-bd_dom"/>
</dbReference>
<reference evidence="2" key="1">
    <citation type="submission" date="2019-07" db="EMBL/GenBank/DDBJ databases">
        <title>Toxilogical consequences of a new and cryptic species of cyanobacteria (Komarekiella delphini-convector) recovered from the epidermis of a bottlenose dolphin and 1500 ft. in the air.</title>
        <authorList>
            <person name="Brown A.O."/>
            <person name="Dvorak P."/>
            <person name="Villanueva C.D."/>
            <person name="Foss A.J."/>
            <person name="Garvey A.D."/>
            <person name="Gibson Q.A."/>
            <person name="Johansen J.R."/>
            <person name="Casamatta D.A."/>
        </authorList>
    </citation>
    <scope>NUCLEOTIDE SEQUENCE</scope>
    <source>
        <strain evidence="2">SJRDD-AB1</strain>
    </source>
</reference>
<dbReference type="AlphaFoldDB" id="A0AA40STG0"/>
<evidence type="ECO:0000313" key="2">
    <source>
        <dbReference type="EMBL" id="MBD6614665.1"/>
    </source>
</evidence>
<dbReference type="SUPFAM" id="SSF51206">
    <property type="entry name" value="cAMP-binding domain-like"/>
    <property type="match status" value="1"/>
</dbReference>